<evidence type="ECO:0000256" key="1">
    <source>
        <dbReference type="ARBA" id="ARBA00023015"/>
    </source>
</evidence>
<keyword evidence="7" id="KW-1185">Reference proteome</keyword>
<dbReference type="CDD" id="cd00038">
    <property type="entry name" value="CAP_ED"/>
    <property type="match status" value="1"/>
</dbReference>
<evidence type="ECO:0000256" key="2">
    <source>
        <dbReference type="ARBA" id="ARBA00023125"/>
    </source>
</evidence>
<dbReference type="OrthoDB" id="667966at2"/>
<dbReference type="GO" id="GO:0005829">
    <property type="term" value="C:cytosol"/>
    <property type="evidence" value="ECO:0007669"/>
    <property type="project" value="TreeGrafter"/>
</dbReference>
<feature type="domain" description="HTH crp-type" evidence="5">
    <location>
        <begin position="130"/>
        <end position="194"/>
    </location>
</feature>
<dbReference type="AlphaFoldDB" id="A0A163XUS2"/>
<dbReference type="SMART" id="SM00100">
    <property type="entry name" value="cNMP"/>
    <property type="match status" value="1"/>
</dbReference>
<dbReference type="SUPFAM" id="SSF51206">
    <property type="entry name" value="cAMP-binding domain-like"/>
    <property type="match status" value="1"/>
</dbReference>
<dbReference type="InterPro" id="IPR012318">
    <property type="entry name" value="HTH_CRP"/>
</dbReference>
<dbReference type="InterPro" id="IPR050397">
    <property type="entry name" value="Env_Response_Regulators"/>
</dbReference>
<reference evidence="6 7" key="1">
    <citation type="submission" date="2016-01" db="EMBL/GenBank/DDBJ databases">
        <title>Whole genome sequencing of Myroides marinus L41.</title>
        <authorList>
            <person name="Hong K.W."/>
        </authorList>
    </citation>
    <scope>NUCLEOTIDE SEQUENCE [LARGE SCALE GENOMIC DNA]</scope>
    <source>
        <strain evidence="6 7">L41</strain>
    </source>
</reference>
<keyword evidence="3" id="KW-0804">Transcription</keyword>
<name>A0A163XUS2_9FLAO</name>
<evidence type="ECO:0000313" key="7">
    <source>
        <dbReference type="Proteomes" id="UP000076630"/>
    </source>
</evidence>
<dbReference type="PANTHER" id="PTHR24567">
    <property type="entry name" value="CRP FAMILY TRANSCRIPTIONAL REGULATORY PROTEIN"/>
    <property type="match status" value="1"/>
</dbReference>
<dbReference type="SUPFAM" id="SSF46785">
    <property type="entry name" value="Winged helix' DNA-binding domain"/>
    <property type="match status" value="1"/>
</dbReference>
<dbReference type="EMBL" id="LQNU01000064">
    <property type="protein sequence ID" value="KZE78470.1"/>
    <property type="molecule type" value="Genomic_DNA"/>
</dbReference>
<sequence>MINTNSLLNYNGFVKEYSKDETIIKAGEEPKYYFQILEGKVKMSNFNEEGKEFIQGIFTCGESFGEPPLFIENNYPANAIALIDSRILMIKKEDFFDLLMQDKESCFGVFKALSNRLYYKSIMAPDISSHDSYKRILTLLNYLKKQSNEEEFLVNLTRQQIADLTGLRVETVIRSIKELEIRNQIRICRGKLFI</sequence>
<dbReference type="RefSeq" id="WP_038986772.1">
    <property type="nucleotide sequence ID" value="NZ_JACAJN010000032.1"/>
</dbReference>
<dbReference type="PANTHER" id="PTHR24567:SF28">
    <property type="entry name" value="LISTERIOLYSIN REGULATORY PROTEIN"/>
    <property type="match status" value="1"/>
</dbReference>
<dbReference type="InterPro" id="IPR014710">
    <property type="entry name" value="RmlC-like_jellyroll"/>
</dbReference>
<dbReference type="GO" id="GO:0003700">
    <property type="term" value="F:DNA-binding transcription factor activity"/>
    <property type="evidence" value="ECO:0007669"/>
    <property type="project" value="TreeGrafter"/>
</dbReference>
<dbReference type="Gene3D" id="2.60.120.10">
    <property type="entry name" value="Jelly Rolls"/>
    <property type="match status" value="1"/>
</dbReference>
<evidence type="ECO:0000259" key="4">
    <source>
        <dbReference type="PROSITE" id="PS50042"/>
    </source>
</evidence>
<dbReference type="Proteomes" id="UP000076630">
    <property type="component" value="Unassembled WGS sequence"/>
</dbReference>
<dbReference type="PROSITE" id="PS51063">
    <property type="entry name" value="HTH_CRP_2"/>
    <property type="match status" value="1"/>
</dbReference>
<organism evidence="6 7">
    <name type="scientific">Myroides marinus</name>
    <dbReference type="NCBI Taxonomy" id="703342"/>
    <lineage>
        <taxon>Bacteria</taxon>
        <taxon>Pseudomonadati</taxon>
        <taxon>Bacteroidota</taxon>
        <taxon>Flavobacteriia</taxon>
        <taxon>Flavobacteriales</taxon>
        <taxon>Flavobacteriaceae</taxon>
        <taxon>Myroides</taxon>
    </lineage>
</organism>
<dbReference type="InterPro" id="IPR000595">
    <property type="entry name" value="cNMP-bd_dom"/>
</dbReference>
<evidence type="ECO:0000259" key="5">
    <source>
        <dbReference type="PROSITE" id="PS51063"/>
    </source>
</evidence>
<gene>
    <name evidence="6" type="ORF">AV926_12080</name>
</gene>
<protein>
    <submittedName>
        <fullName evidence="6">Cyclic nucleotide-binding protein</fullName>
    </submittedName>
</protein>
<keyword evidence="1" id="KW-0805">Transcription regulation</keyword>
<dbReference type="PROSITE" id="PS50042">
    <property type="entry name" value="CNMP_BINDING_3"/>
    <property type="match status" value="1"/>
</dbReference>
<comment type="caution">
    <text evidence="6">The sequence shown here is derived from an EMBL/GenBank/DDBJ whole genome shotgun (WGS) entry which is preliminary data.</text>
</comment>
<proteinExistence type="predicted"/>
<dbReference type="Pfam" id="PF00027">
    <property type="entry name" value="cNMP_binding"/>
    <property type="match status" value="1"/>
</dbReference>
<feature type="domain" description="Cyclic nucleotide-binding" evidence="4">
    <location>
        <begin position="15"/>
        <end position="100"/>
    </location>
</feature>
<dbReference type="Pfam" id="PF13545">
    <property type="entry name" value="HTH_Crp_2"/>
    <property type="match status" value="1"/>
</dbReference>
<dbReference type="GO" id="GO:0003677">
    <property type="term" value="F:DNA binding"/>
    <property type="evidence" value="ECO:0007669"/>
    <property type="project" value="UniProtKB-KW"/>
</dbReference>
<dbReference type="InterPro" id="IPR018490">
    <property type="entry name" value="cNMP-bd_dom_sf"/>
</dbReference>
<evidence type="ECO:0000313" key="6">
    <source>
        <dbReference type="EMBL" id="KZE78470.1"/>
    </source>
</evidence>
<accession>A0A163XUS2</accession>
<dbReference type="InterPro" id="IPR036390">
    <property type="entry name" value="WH_DNA-bd_sf"/>
</dbReference>
<keyword evidence="2" id="KW-0238">DNA-binding</keyword>
<evidence type="ECO:0000256" key="3">
    <source>
        <dbReference type="ARBA" id="ARBA00023163"/>
    </source>
</evidence>